<feature type="chain" id="PRO_5043742560" evidence="2">
    <location>
        <begin position="30"/>
        <end position="107"/>
    </location>
</feature>
<reference evidence="3" key="1">
    <citation type="journal article" date="2022" name="bioRxiv">
        <title>Sequencing and chromosome-scale assembly of the giantPleurodeles waltlgenome.</title>
        <authorList>
            <person name="Brown T."/>
            <person name="Elewa A."/>
            <person name="Iarovenko S."/>
            <person name="Subramanian E."/>
            <person name="Araus A.J."/>
            <person name="Petzold A."/>
            <person name="Susuki M."/>
            <person name="Suzuki K.-i.T."/>
            <person name="Hayashi T."/>
            <person name="Toyoda A."/>
            <person name="Oliveira C."/>
            <person name="Osipova E."/>
            <person name="Leigh N.D."/>
            <person name="Simon A."/>
            <person name="Yun M.H."/>
        </authorList>
    </citation>
    <scope>NUCLEOTIDE SEQUENCE</scope>
    <source>
        <strain evidence="3">20211129_DDA</strain>
        <tissue evidence="3">Liver</tissue>
    </source>
</reference>
<protein>
    <submittedName>
        <fullName evidence="3">Uncharacterized protein</fullName>
    </submittedName>
</protein>
<organism evidence="3 4">
    <name type="scientific">Pleurodeles waltl</name>
    <name type="common">Iberian ribbed newt</name>
    <dbReference type="NCBI Taxonomy" id="8319"/>
    <lineage>
        <taxon>Eukaryota</taxon>
        <taxon>Metazoa</taxon>
        <taxon>Chordata</taxon>
        <taxon>Craniata</taxon>
        <taxon>Vertebrata</taxon>
        <taxon>Euteleostomi</taxon>
        <taxon>Amphibia</taxon>
        <taxon>Batrachia</taxon>
        <taxon>Caudata</taxon>
        <taxon>Salamandroidea</taxon>
        <taxon>Salamandridae</taxon>
        <taxon>Pleurodelinae</taxon>
        <taxon>Pleurodeles</taxon>
    </lineage>
</organism>
<comment type="caution">
    <text evidence="3">The sequence shown here is derived from an EMBL/GenBank/DDBJ whole genome shotgun (WGS) entry which is preliminary data.</text>
</comment>
<evidence type="ECO:0000313" key="4">
    <source>
        <dbReference type="Proteomes" id="UP001066276"/>
    </source>
</evidence>
<evidence type="ECO:0000256" key="1">
    <source>
        <dbReference type="SAM" id="Coils"/>
    </source>
</evidence>
<evidence type="ECO:0000256" key="2">
    <source>
        <dbReference type="SAM" id="SignalP"/>
    </source>
</evidence>
<keyword evidence="4" id="KW-1185">Reference proteome</keyword>
<name>A0AAV7NT70_PLEWA</name>
<dbReference type="Proteomes" id="UP001066276">
    <property type="component" value="Chromosome 8"/>
</dbReference>
<feature type="coiled-coil region" evidence="1">
    <location>
        <begin position="27"/>
        <end position="74"/>
    </location>
</feature>
<dbReference type="AlphaFoldDB" id="A0AAV7NT70"/>
<keyword evidence="2" id="KW-0732">Signal</keyword>
<proteinExistence type="predicted"/>
<evidence type="ECO:0000313" key="3">
    <source>
        <dbReference type="EMBL" id="KAJ1119286.1"/>
    </source>
</evidence>
<feature type="signal peptide" evidence="2">
    <location>
        <begin position="1"/>
        <end position="29"/>
    </location>
</feature>
<dbReference type="EMBL" id="JANPWB010000012">
    <property type="protein sequence ID" value="KAJ1119286.1"/>
    <property type="molecule type" value="Genomic_DNA"/>
</dbReference>
<accession>A0AAV7NT70</accession>
<gene>
    <name evidence="3" type="ORF">NDU88_007472</name>
</gene>
<keyword evidence="1" id="KW-0175">Coiled coil</keyword>
<sequence>MTVVPAAGSAAVVLAAGSVAAVLAAGVEAAHEEEQKLTKEIEDLKKEILENKALANAKEALEHLERTIRDFDMNTQVHKLDKLTKDIGFCDRNLTHAYLAKEYYKQD</sequence>